<keyword evidence="1" id="KW-0677">Repeat</keyword>
<keyword evidence="2 3" id="KW-0694">RNA-binding</keyword>
<dbReference type="InterPro" id="IPR035979">
    <property type="entry name" value="RBD_domain_sf"/>
</dbReference>
<dbReference type="PROSITE" id="PS50102">
    <property type="entry name" value="RRM"/>
    <property type="match status" value="1"/>
</dbReference>
<dbReference type="AlphaFoldDB" id="A0A7S1LN35"/>
<feature type="coiled-coil region" evidence="4">
    <location>
        <begin position="227"/>
        <end position="254"/>
    </location>
</feature>
<dbReference type="SUPFAM" id="SSF54928">
    <property type="entry name" value="RNA-binding domain, RBD"/>
    <property type="match status" value="2"/>
</dbReference>
<organism evidence="7">
    <name type="scientific">Alexandrium catenella</name>
    <name type="common">Red tide dinoflagellate</name>
    <name type="synonym">Gonyaulax catenella</name>
    <dbReference type="NCBI Taxonomy" id="2925"/>
    <lineage>
        <taxon>Eukaryota</taxon>
        <taxon>Sar</taxon>
        <taxon>Alveolata</taxon>
        <taxon>Dinophyceae</taxon>
        <taxon>Gonyaulacales</taxon>
        <taxon>Pyrocystaceae</taxon>
        <taxon>Alexandrium</taxon>
    </lineage>
</organism>
<dbReference type="CDD" id="cd00590">
    <property type="entry name" value="RRM_SF"/>
    <property type="match status" value="1"/>
</dbReference>
<evidence type="ECO:0000256" key="2">
    <source>
        <dbReference type="ARBA" id="ARBA00022884"/>
    </source>
</evidence>
<evidence type="ECO:0000256" key="4">
    <source>
        <dbReference type="SAM" id="Coils"/>
    </source>
</evidence>
<dbReference type="GO" id="GO:0006417">
    <property type="term" value="P:regulation of translation"/>
    <property type="evidence" value="ECO:0007669"/>
    <property type="project" value="TreeGrafter"/>
</dbReference>
<reference evidence="7" key="1">
    <citation type="submission" date="2021-01" db="EMBL/GenBank/DDBJ databases">
        <authorList>
            <person name="Corre E."/>
            <person name="Pelletier E."/>
            <person name="Niang G."/>
            <person name="Scheremetjew M."/>
            <person name="Finn R."/>
            <person name="Kale V."/>
            <person name="Holt S."/>
            <person name="Cochrane G."/>
            <person name="Meng A."/>
            <person name="Brown T."/>
            <person name="Cohen L."/>
        </authorList>
    </citation>
    <scope>NUCLEOTIDE SEQUENCE</scope>
    <source>
        <strain evidence="7">OF101</strain>
    </source>
</reference>
<dbReference type="EMBL" id="HBGE01017608">
    <property type="protein sequence ID" value="CAD9107244.1"/>
    <property type="molecule type" value="Transcribed_RNA"/>
</dbReference>
<dbReference type="GO" id="GO:0003729">
    <property type="term" value="F:mRNA binding"/>
    <property type="evidence" value="ECO:0007669"/>
    <property type="project" value="TreeGrafter"/>
</dbReference>
<dbReference type="Pfam" id="PF00076">
    <property type="entry name" value="RRM_1"/>
    <property type="match status" value="1"/>
</dbReference>
<gene>
    <name evidence="7" type="ORF">ACAT0790_LOCUS10501</name>
</gene>
<dbReference type="SMART" id="SM00360">
    <property type="entry name" value="RRM"/>
    <property type="match status" value="2"/>
</dbReference>
<dbReference type="Gene3D" id="3.30.70.330">
    <property type="match status" value="2"/>
</dbReference>
<accession>A0A7S1LN35</accession>
<evidence type="ECO:0000259" key="6">
    <source>
        <dbReference type="PROSITE" id="PS50102"/>
    </source>
</evidence>
<evidence type="ECO:0000256" key="1">
    <source>
        <dbReference type="ARBA" id="ARBA00022737"/>
    </source>
</evidence>
<dbReference type="PANTHER" id="PTHR48032:SF6">
    <property type="entry name" value="RNA-BINDING (RRM_RBD_RNP MOTIFS) FAMILY PROTEIN"/>
    <property type="match status" value="1"/>
</dbReference>
<dbReference type="InterPro" id="IPR012677">
    <property type="entry name" value="Nucleotide-bd_a/b_plait_sf"/>
</dbReference>
<protein>
    <recommendedName>
        <fullName evidence="6">RRM domain-containing protein</fullName>
    </recommendedName>
</protein>
<evidence type="ECO:0000313" key="7">
    <source>
        <dbReference type="EMBL" id="CAD9107244.1"/>
    </source>
</evidence>
<sequence>MAAAAWSEEERGAASRYLLVDLPMEVTEDDLRLTFGQFGVLAEVVLKRHPTTQEPRASVKYANPTLDLRQTMLHRTHEIRGKAVTVQTWKMQKLQRPGYKPPSKGKWGKGGGCGPGTEFAMPNFMAAPAGKAGKGGMMQRYGAWDYSGNNWSGGCDMSGGYGPMRSGGAGDWGCAGSGPLPSGPYGAKGWSATGDETLQAWGAGVRQGTVQVTGWGKAAGGKAAGGKGGQMQQIQHMQQQMQQMQQQMQHMQQQSGWMDKASGGKAGGGKGMQQMQQMSQQMDQMQQQLGQWPQHTQTPSWMDKEKEVTSRYLLTDLPSEATEEELRNYFSTFGGIEEVTLKSFGEAGNMSGSVKFFSPTMELRKLMLNETHEIRGKRITVQTWKMRKLQRPSYQLKQASQKGGKGMMGKDPSGQMAQMQHMNPMDFYLQGAGYQGELESVDTSGW</sequence>
<feature type="domain" description="RRM" evidence="6">
    <location>
        <begin position="310"/>
        <end position="386"/>
    </location>
</feature>
<proteinExistence type="predicted"/>
<keyword evidence="4" id="KW-0175">Coiled coil</keyword>
<dbReference type="PANTHER" id="PTHR48032">
    <property type="entry name" value="RNA-BINDING PROTEIN MUSASHI HOMOLOG RBP6"/>
    <property type="match status" value="1"/>
</dbReference>
<evidence type="ECO:0000256" key="3">
    <source>
        <dbReference type="PROSITE-ProRule" id="PRU00176"/>
    </source>
</evidence>
<feature type="region of interest" description="Disordered" evidence="5">
    <location>
        <begin position="395"/>
        <end position="415"/>
    </location>
</feature>
<name>A0A7S1LN35_ALECA</name>
<evidence type="ECO:0000256" key="5">
    <source>
        <dbReference type="SAM" id="MobiDB-lite"/>
    </source>
</evidence>
<dbReference type="InterPro" id="IPR000504">
    <property type="entry name" value="RRM_dom"/>
</dbReference>